<keyword evidence="1" id="KW-1133">Transmembrane helix</keyword>
<dbReference type="Proteomes" id="UP001239909">
    <property type="component" value="Unassembled WGS sequence"/>
</dbReference>
<comment type="caution">
    <text evidence="2">The sequence shown here is derived from an EMBL/GenBank/DDBJ whole genome shotgun (WGS) entry which is preliminary data.</text>
</comment>
<reference evidence="2 3" key="1">
    <citation type="submission" date="2023-04" db="EMBL/GenBank/DDBJ databases">
        <title>Marinoamorphus aggregata gen. nov., sp. Nov., isolate from tissue of brittle star Ophioplocus japonicus.</title>
        <authorList>
            <person name="Kawano K."/>
            <person name="Sawayama S."/>
            <person name="Nakagawa S."/>
        </authorList>
    </citation>
    <scope>NUCLEOTIDE SEQUENCE [LARGE SCALE GENOMIC DNA]</scope>
    <source>
        <strain evidence="2 3">NKW23</strain>
    </source>
</reference>
<accession>A0ABQ6LFS5</accession>
<sequence>MAEADGIRPPGLHEMAPEHIPIWLPGADGSDPLFTAMAVVLVGSILGIGALYFTLHALPERLAHKESHVQMQAVGILALLALFTHNNVFWVLALLLAALRLPDVTGPLSSIARSLDTLARRER</sequence>
<keyword evidence="3" id="KW-1185">Reference proteome</keyword>
<proteinExistence type="predicted"/>
<evidence type="ECO:0000256" key="1">
    <source>
        <dbReference type="SAM" id="Phobius"/>
    </source>
</evidence>
<organism evidence="2 3">
    <name type="scientific">Paralimibaculum aggregatum</name>
    <dbReference type="NCBI Taxonomy" id="3036245"/>
    <lineage>
        <taxon>Bacteria</taxon>
        <taxon>Pseudomonadati</taxon>
        <taxon>Pseudomonadota</taxon>
        <taxon>Alphaproteobacteria</taxon>
        <taxon>Rhodobacterales</taxon>
        <taxon>Paracoccaceae</taxon>
        <taxon>Paralimibaculum</taxon>
    </lineage>
</organism>
<dbReference type="RefSeq" id="WP_285669674.1">
    <property type="nucleotide sequence ID" value="NZ_BSYI01000002.1"/>
</dbReference>
<evidence type="ECO:0000313" key="3">
    <source>
        <dbReference type="Proteomes" id="UP001239909"/>
    </source>
</evidence>
<keyword evidence="1" id="KW-0472">Membrane</keyword>
<feature type="transmembrane region" description="Helical" evidence="1">
    <location>
        <begin position="76"/>
        <end position="99"/>
    </location>
</feature>
<protein>
    <submittedName>
        <fullName evidence="2">Uncharacterized protein</fullName>
    </submittedName>
</protein>
<feature type="transmembrane region" description="Helical" evidence="1">
    <location>
        <begin position="33"/>
        <end position="55"/>
    </location>
</feature>
<evidence type="ECO:0000313" key="2">
    <source>
        <dbReference type="EMBL" id="GMG81050.1"/>
    </source>
</evidence>
<dbReference type="EMBL" id="BSYI01000002">
    <property type="protein sequence ID" value="GMG81050.1"/>
    <property type="molecule type" value="Genomic_DNA"/>
</dbReference>
<name>A0ABQ6LFS5_9RHOB</name>
<gene>
    <name evidence="2" type="ORF">LNKW23_02620</name>
</gene>
<keyword evidence="1" id="KW-0812">Transmembrane</keyword>